<dbReference type="SUPFAM" id="SSF53474">
    <property type="entry name" value="alpha/beta-Hydrolases"/>
    <property type="match status" value="1"/>
</dbReference>
<dbReference type="PANTHER" id="PTHR15495:SF7">
    <property type="entry name" value="GPI INOSITOL-DEACYLASE"/>
    <property type="match status" value="1"/>
</dbReference>
<evidence type="ECO:0000256" key="4">
    <source>
        <dbReference type="ARBA" id="ARBA00022692"/>
    </source>
</evidence>
<keyword evidence="9 10" id="KW-0472">Membrane</keyword>
<dbReference type="GO" id="GO:0006505">
    <property type="term" value="P:GPI anchor metabolic process"/>
    <property type="evidence" value="ECO:0007669"/>
    <property type="project" value="TreeGrafter"/>
</dbReference>
<dbReference type="GO" id="GO:0006888">
    <property type="term" value="P:endoplasmic reticulum to Golgi vesicle-mediated transport"/>
    <property type="evidence" value="ECO:0007669"/>
    <property type="project" value="TreeGrafter"/>
</dbReference>
<dbReference type="EMBL" id="JXXN02002492">
    <property type="protein sequence ID" value="THD22840.1"/>
    <property type="molecule type" value="Genomic_DNA"/>
</dbReference>
<reference evidence="12" key="1">
    <citation type="submission" date="2019-03" db="EMBL/GenBank/DDBJ databases">
        <title>Improved annotation for the trematode Fasciola hepatica.</title>
        <authorList>
            <person name="Choi Y.-J."/>
            <person name="Martin J."/>
            <person name="Mitreva M."/>
        </authorList>
    </citation>
    <scope>NUCLEOTIDE SEQUENCE [LARGE SCALE GENOMIC DNA]</scope>
</reference>
<dbReference type="GO" id="GO:0015031">
    <property type="term" value="P:protein transport"/>
    <property type="evidence" value="ECO:0007669"/>
    <property type="project" value="UniProtKB-KW"/>
</dbReference>
<dbReference type="Proteomes" id="UP000230066">
    <property type="component" value="Unassembled WGS sequence"/>
</dbReference>
<name>A0A4E0RZS2_FASHE</name>
<comment type="similarity">
    <text evidence="2 10">Belongs to the GPI inositol-deacylase family.</text>
</comment>
<dbReference type="InterPro" id="IPR029058">
    <property type="entry name" value="AB_hydrolase_fold"/>
</dbReference>
<dbReference type="AlphaFoldDB" id="A0A4E0RZS2"/>
<dbReference type="Gene3D" id="3.40.50.1820">
    <property type="entry name" value="alpha/beta hydrolase"/>
    <property type="match status" value="1"/>
</dbReference>
<comment type="function">
    <text evidence="10">Involved in inositol deacylation of GPI-anchored proteins which plays important roles in the quality control and ER-associated degradation of GPI-anchored proteins.</text>
</comment>
<dbReference type="InterPro" id="IPR039529">
    <property type="entry name" value="PGAP1/BST1"/>
</dbReference>
<evidence type="ECO:0000256" key="7">
    <source>
        <dbReference type="ARBA" id="ARBA00022927"/>
    </source>
</evidence>
<evidence type="ECO:0000256" key="8">
    <source>
        <dbReference type="ARBA" id="ARBA00022989"/>
    </source>
</evidence>
<comment type="subcellular location">
    <subcellularLocation>
        <location evidence="1">Endoplasmic reticulum membrane</location>
        <topology evidence="1">Multi-pass membrane protein</topology>
    </subcellularLocation>
</comment>
<accession>A0A4E0RZS2</accession>
<dbReference type="GO" id="GO:0005789">
    <property type="term" value="C:endoplasmic reticulum membrane"/>
    <property type="evidence" value="ECO:0007669"/>
    <property type="project" value="UniProtKB-SubCell"/>
</dbReference>
<evidence type="ECO:0000256" key="6">
    <source>
        <dbReference type="ARBA" id="ARBA00022824"/>
    </source>
</evidence>
<evidence type="ECO:0000256" key="1">
    <source>
        <dbReference type="ARBA" id="ARBA00004477"/>
    </source>
</evidence>
<feature type="domain" description="GPI inositol-deacylase PGAP1-like alpha/beta" evidence="11">
    <location>
        <begin position="115"/>
        <end position="268"/>
    </location>
</feature>
<feature type="domain" description="GPI inositol-deacylase PGAP1-like alpha/beta" evidence="11">
    <location>
        <begin position="9"/>
        <end position="52"/>
    </location>
</feature>
<keyword evidence="3 10" id="KW-0813">Transport</keyword>
<comment type="caution">
    <text evidence="12">The sequence shown here is derived from an EMBL/GenBank/DDBJ whole genome shotgun (WGS) entry which is preliminary data.</text>
</comment>
<evidence type="ECO:0000256" key="5">
    <source>
        <dbReference type="ARBA" id="ARBA00022801"/>
    </source>
</evidence>
<dbReference type="Pfam" id="PF07819">
    <property type="entry name" value="PGAP1"/>
    <property type="match status" value="2"/>
</dbReference>
<dbReference type="PANTHER" id="PTHR15495">
    <property type="entry name" value="NEGATIVE REGULATOR OF VESICLE FORMATION-RELATED"/>
    <property type="match status" value="1"/>
</dbReference>
<keyword evidence="13" id="KW-1185">Reference proteome</keyword>
<dbReference type="EC" id="3.1.-.-" evidence="10"/>
<evidence type="ECO:0000313" key="13">
    <source>
        <dbReference type="Proteomes" id="UP000230066"/>
    </source>
</evidence>
<keyword evidence="8" id="KW-1133">Transmembrane helix</keyword>
<protein>
    <recommendedName>
        <fullName evidence="10">GPI inositol-deacylase</fullName>
        <ecNumber evidence="10">3.1.-.-</ecNumber>
    </recommendedName>
</protein>
<evidence type="ECO:0000259" key="11">
    <source>
        <dbReference type="Pfam" id="PF07819"/>
    </source>
</evidence>
<keyword evidence="5 10" id="KW-0378">Hydrolase</keyword>
<keyword evidence="7 10" id="KW-0653">Protein transport</keyword>
<evidence type="ECO:0000256" key="2">
    <source>
        <dbReference type="ARBA" id="ARBA00006931"/>
    </source>
</evidence>
<keyword evidence="6 10" id="KW-0256">Endoplasmic reticulum</keyword>
<evidence type="ECO:0000256" key="9">
    <source>
        <dbReference type="ARBA" id="ARBA00023136"/>
    </source>
</evidence>
<keyword evidence="4" id="KW-0812">Transmembrane</keyword>
<dbReference type="GO" id="GO:0050185">
    <property type="term" value="F:phosphatidylinositol deacylase activity"/>
    <property type="evidence" value="ECO:0007669"/>
    <property type="project" value="TreeGrafter"/>
</dbReference>
<evidence type="ECO:0000313" key="12">
    <source>
        <dbReference type="EMBL" id="THD22840.1"/>
    </source>
</evidence>
<sequence>MPTIRNNISPVLFLPGTRGSFKTVRSFASAQDYFQHHGSPSDFFAVDFNENSISTKDLSPEVGNFNRRDKFGEKSKKRSGFCFEENKFRRLLLSAVTLLSAKQVGFNSTKQAISVEFLSLVIDAILSLYTHSNSPPKSVIVVGHSLGVLAAARLLSDDRFDRTKITTVISLAGPLLDPIYSPGPAMDRVYAKVSAYFKKIANDPNNSLLIVSLTGGSRDFLVSDILGVVDYHSPGLHVLWLSTSSISRVWASCDHLCILWCRQLMHSLTFAVQDLKAISPTIDQLNVSTRLQVFRDRLTTRFIRLERPTFTLPGPTLPQPPIALERLPPAPWVFLTGQLNFRYTGILFPEGQFTKIGPFFQDAEQRVLITTNRVFNEWLFLCTGSKRSTSSSNADRVPWYASVLHRFILPTRAVFSALLTLSHKLPSNQSSSSGLLQPGSYLVLAHPPLTSASAQIELIVETFTDPSKRVQSLTETSVLWHRPVSVYVERQVSVHSSSDSHLSVFHRIYFPSTHFLFGPSFPAPRLTVTSLQCSVDTYDRGLVALFAPWANYFYHTFVRHNASAVLDLDIPIPPHSSSVEDSLFVDLLLKPYCTYHISVHLSLFQWIAKKSVIFGLFDDWFSAVCHGSLLLMNWADLEWFCSLRQGHGFRQFLIVHHP</sequence>
<dbReference type="Pfam" id="PF24660">
    <property type="entry name" value="PGAP1_3rd"/>
    <property type="match status" value="1"/>
</dbReference>
<gene>
    <name evidence="12" type="ORF">D915_005828</name>
</gene>
<organism evidence="12 13">
    <name type="scientific">Fasciola hepatica</name>
    <name type="common">Liver fluke</name>
    <dbReference type="NCBI Taxonomy" id="6192"/>
    <lineage>
        <taxon>Eukaryota</taxon>
        <taxon>Metazoa</taxon>
        <taxon>Spiralia</taxon>
        <taxon>Lophotrochozoa</taxon>
        <taxon>Platyhelminthes</taxon>
        <taxon>Trematoda</taxon>
        <taxon>Digenea</taxon>
        <taxon>Plagiorchiida</taxon>
        <taxon>Echinostomata</taxon>
        <taxon>Echinostomatoidea</taxon>
        <taxon>Fasciolidae</taxon>
        <taxon>Fasciola</taxon>
    </lineage>
</organism>
<evidence type="ECO:0000256" key="3">
    <source>
        <dbReference type="ARBA" id="ARBA00022448"/>
    </source>
</evidence>
<evidence type="ECO:0000256" key="10">
    <source>
        <dbReference type="RuleBase" id="RU365011"/>
    </source>
</evidence>
<dbReference type="InterPro" id="IPR012908">
    <property type="entry name" value="PGAP1-ab_dom-like"/>
</dbReference>
<proteinExistence type="inferred from homology"/>